<organism evidence="1 2">
    <name type="scientific">Blastopirellula marina</name>
    <dbReference type="NCBI Taxonomy" id="124"/>
    <lineage>
        <taxon>Bacteria</taxon>
        <taxon>Pseudomonadati</taxon>
        <taxon>Planctomycetota</taxon>
        <taxon>Planctomycetia</taxon>
        <taxon>Pirellulales</taxon>
        <taxon>Pirellulaceae</taxon>
        <taxon>Blastopirellula</taxon>
    </lineage>
</organism>
<dbReference type="AlphaFoldDB" id="A0A2S8FZ87"/>
<sequence>MKQHVTPLERILTQVKTAFAKSPPSGFLLQWDRSRFFQELAQAFPEYKVTNHTDFNYSFCNSYEIEPPPIVSNRVHVVTLKMSFIADAFSLHVTEYTLDRRRGRVVSEQTCQAAIDIARAFARERRFVEIARKDDGLRIDGVSLELSEVATLGKCLFDDFE</sequence>
<accession>A0A2S8FZ87</accession>
<dbReference type="RefSeq" id="WP_105328758.1">
    <property type="nucleotide sequence ID" value="NZ_PUHY01000005.1"/>
</dbReference>
<gene>
    <name evidence="1" type="ORF">C5Y83_06080</name>
</gene>
<dbReference type="OrthoDB" id="10007571at2"/>
<evidence type="ECO:0000313" key="2">
    <source>
        <dbReference type="Proteomes" id="UP000238322"/>
    </source>
</evidence>
<evidence type="ECO:0000313" key="1">
    <source>
        <dbReference type="EMBL" id="PQO37509.1"/>
    </source>
</evidence>
<comment type="caution">
    <text evidence="1">The sequence shown here is derived from an EMBL/GenBank/DDBJ whole genome shotgun (WGS) entry which is preliminary data.</text>
</comment>
<proteinExistence type="predicted"/>
<reference evidence="1 2" key="1">
    <citation type="submission" date="2018-02" db="EMBL/GenBank/DDBJ databases">
        <title>Comparative genomes isolates from brazilian mangrove.</title>
        <authorList>
            <person name="Araujo J.E."/>
            <person name="Taketani R.G."/>
            <person name="Silva M.C.P."/>
            <person name="Loureco M.V."/>
            <person name="Andreote F.D."/>
        </authorList>
    </citation>
    <scope>NUCLEOTIDE SEQUENCE [LARGE SCALE GENOMIC DNA]</scope>
    <source>
        <strain evidence="1 2">Hex-1 MGV</strain>
    </source>
</reference>
<dbReference type="EMBL" id="PUHY01000005">
    <property type="protein sequence ID" value="PQO37509.1"/>
    <property type="molecule type" value="Genomic_DNA"/>
</dbReference>
<name>A0A2S8FZ87_9BACT</name>
<protein>
    <submittedName>
        <fullName evidence="1">Uncharacterized protein</fullName>
    </submittedName>
</protein>
<dbReference type="Proteomes" id="UP000238322">
    <property type="component" value="Unassembled WGS sequence"/>
</dbReference>